<evidence type="ECO:0000313" key="2">
    <source>
        <dbReference type="EMBL" id="MBI5168254.1"/>
    </source>
</evidence>
<gene>
    <name evidence="2" type="ORF">HZA61_02075</name>
</gene>
<organism evidence="2 3">
    <name type="scientific">Eiseniibacteriota bacterium</name>
    <dbReference type="NCBI Taxonomy" id="2212470"/>
    <lineage>
        <taxon>Bacteria</taxon>
        <taxon>Candidatus Eiseniibacteriota</taxon>
    </lineage>
</organism>
<name>A0A933W9D1_UNCEI</name>
<dbReference type="SUPFAM" id="SSF53474">
    <property type="entry name" value="alpha/beta-Hydrolases"/>
    <property type="match status" value="1"/>
</dbReference>
<dbReference type="Proteomes" id="UP000696931">
    <property type="component" value="Unassembled WGS sequence"/>
</dbReference>
<dbReference type="Gene3D" id="3.40.50.1820">
    <property type="entry name" value="alpha/beta hydrolase"/>
    <property type="match status" value="1"/>
</dbReference>
<evidence type="ECO:0000256" key="1">
    <source>
        <dbReference type="SAM" id="SignalP"/>
    </source>
</evidence>
<comment type="caution">
    <text evidence="2">The sequence shown here is derived from an EMBL/GenBank/DDBJ whole genome shotgun (WGS) entry which is preliminary data.</text>
</comment>
<evidence type="ECO:0008006" key="4">
    <source>
        <dbReference type="Google" id="ProtNLM"/>
    </source>
</evidence>
<dbReference type="EMBL" id="JACRIW010000018">
    <property type="protein sequence ID" value="MBI5168254.1"/>
    <property type="molecule type" value="Genomic_DNA"/>
</dbReference>
<reference evidence="2" key="1">
    <citation type="submission" date="2020-07" db="EMBL/GenBank/DDBJ databases">
        <title>Huge and variable diversity of episymbiotic CPR bacteria and DPANN archaea in groundwater ecosystems.</title>
        <authorList>
            <person name="He C.Y."/>
            <person name="Keren R."/>
            <person name="Whittaker M."/>
            <person name="Farag I.F."/>
            <person name="Doudna J."/>
            <person name="Cate J.H.D."/>
            <person name="Banfield J.F."/>
        </authorList>
    </citation>
    <scope>NUCLEOTIDE SEQUENCE</scope>
    <source>
        <strain evidence="2">NC_groundwater_1813_Pr3_B-0.1um_71_17</strain>
    </source>
</reference>
<accession>A0A933W9D1</accession>
<feature type="signal peptide" evidence="1">
    <location>
        <begin position="1"/>
        <end position="24"/>
    </location>
</feature>
<feature type="chain" id="PRO_5037899498" description="Alpha/beta hydrolase" evidence="1">
    <location>
        <begin position="25"/>
        <end position="285"/>
    </location>
</feature>
<proteinExistence type="predicted"/>
<keyword evidence="1" id="KW-0732">Signal</keyword>
<protein>
    <recommendedName>
        <fullName evidence="4">Alpha/beta hydrolase</fullName>
    </recommendedName>
</protein>
<sequence>MTAAALRRAACVALLALATSPVFAVTPSNQHALDPKRTGLPFEAVTFHSTRDSVELEGWWFPARPGAPVVVACARGKGTMADLLPSVRELASRGFGVMTFDYRDFGPGSIGEADTLRTLIFASRWVNDAEGALHFARRRAAGALVFAWGQDLGGQVAVAAAARNRGNADGVACEGLFRTAQEQLRWNGTSSDPDAVRQHRMLVDGSDEPLSAVSMLQVPLFVVYAGKDDVTPPNVTRDITRRSLSIIDRLALPNAGHDGAELSPGYFDQLAGWMRRIATALGAPQ</sequence>
<dbReference type="AlphaFoldDB" id="A0A933W9D1"/>
<evidence type="ECO:0000313" key="3">
    <source>
        <dbReference type="Proteomes" id="UP000696931"/>
    </source>
</evidence>
<dbReference type="InterPro" id="IPR029058">
    <property type="entry name" value="AB_hydrolase_fold"/>
</dbReference>